<evidence type="ECO:0000256" key="3">
    <source>
        <dbReference type="ARBA" id="ARBA00024484"/>
    </source>
</evidence>
<sequence>MKIHFPITIGYGMTECAPLISFTPDNEFKPSSCGRYLKGLLEVRIESSDPEHVAGEILVRGEHVMKGYYKNEKDTQQVLDDEGWLHTGDMGTMDPDGTLYIRGRSKTMILSGNGQNIYPEEIEDKLNNMYMVLESLVLDAGNGRLRALVVPDYEQADAEGIDKSELPQIMQNNLQELNKQLAAYERISDITIYPTEFEKTPKRSIKRFLYSASLLDN</sequence>
<comment type="caution">
    <text evidence="5">The sequence shown here is derived from an EMBL/GenBank/DDBJ whole genome shotgun (WGS) entry which is preliminary data.</text>
</comment>
<protein>
    <submittedName>
        <fullName evidence="5">Long-chain-fatty-acid-CoA ligase</fullName>
    </submittedName>
</protein>
<dbReference type="InterPro" id="IPR045851">
    <property type="entry name" value="AMP-bd_C_sf"/>
</dbReference>
<dbReference type="SUPFAM" id="SSF56801">
    <property type="entry name" value="Acetyl-CoA synthetase-like"/>
    <property type="match status" value="1"/>
</dbReference>
<dbReference type="Gene3D" id="3.40.50.12780">
    <property type="entry name" value="N-terminal domain of ligase-like"/>
    <property type="match status" value="1"/>
</dbReference>
<dbReference type="Gene3D" id="3.30.300.30">
    <property type="match status" value="1"/>
</dbReference>
<evidence type="ECO:0000256" key="1">
    <source>
        <dbReference type="ARBA" id="ARBA00022741"/>
    </source>
</evidence>
<organism evidence="5">
    <name type="scientific">human gut metagenome</name>
    <dbReference type="NCBI Taxonomy" id="408170"/>
    <lineage>
        <taxon>unclassified sequences</taxon>
        <taxon>metagenomes</taxon>
        <taxon>organismal metagenomes</taxon>
    </lineage>
</organism>
<dbReference type="Pfam" id="PF00501">
    <property type="entry name" value="AMP-binding"/>
    <property type="match status" value="1"/>
</dbReference>
<dbReference type="InterPro" id="IPR000873">
    <property type="entry name" value="AMP-dep_synth/lig_dom"/>
</dbReference>
<evidence type="ECO:0000313" key="5">
    <source>
        <dbReference type="EMBL" id="EKC62573.1"/>
    </source>
</evidence>
<evidence type="ECO:0000256" key="2">
    <source>
        <dbReference type="ARBA" id="ARBA00022840"/>
    </source>
</evidence>
<dbReference type="GO" id="GO:0004467">
    <property type="term" value="F:long-chain fatty acid-CoA ligase activity"/>
    <property type="evidence" value="ECO:0007669"/>
    <property type="project" value="UniProtKB-EC"/>
</dbReference>
<name>K1SY64_9ZZZZ</name>
<dbReference type="GO" id="GO:0005524">
    <property type="term" value="F:ATP binding"/>
    <property type="evidence" value="ECO:0007669"/>
    <property type="project" value="UniProtKB-KW"/>
</dbReference>
<dbReference type="Pfam" id="PF23562">
    <property type="entry name" value="AMP-binding_C_3"/>
    <property type="match status" value="1"/>
</dbReference>
<reference evidence="5" key="1">
    <citation type="journal article" date="2013" name="Environ. Microbiol.">
        <title>Microbiota from the distal guts of lean and obese adolescents exhibit partial functional redundancy besides clear differences in community structure.</title>
        <authorList>
            <person name="Ferrer M."/>
            <person name="Ruiz A."/>
            <person name="Lanza F."/>
            <person name="Haange S.B."/>
            <person name="Oberbach A."/>
            <person name="Till H."/>
            <person name="Bargiela R."/>
            <person name="Campoy C."/>
            <person name="Segura M.T."/>
            <person name="Richter M."/>
            <person name="von Bergen M."/>
            <person name="Seifert J."/>
            <person name="Suarez A."/>
        </authorList>
    </citation>
    <scope>NUCLEOTIDE SEQUENCE</scope>
</reference>
<proteinExistence type="predicted"/>
<dbReference type="InterPro" id="IPR042099">
    <property type="entry name" value="ANL_N_sf"/>
</dbReference>
<comment type="catalytic activity">
    <reaction evidence="3">
        <text>a long-chain fatty acid + ATP + CoA = a long-chain fatty acyl-CoA + AMP + diphosphate</text>
        <dbReference type="Rhea" id="RHEA:15421"/>
        <dbReference type="ChEBI" id="CHEBI:30616"/>
        <dbReference type="ChEBI" id="CHEBI:33019"/>
        <dbReference type="ChEBI" id="CHEBI:57287"/>
        <dbReference type="ChEBI" id="CHEBI:57560"/>
        <dbReference type="ChEBI" id="CHEBI:83139"/>
        <dbReference type="ChEBI" id="CHEBI:456215"/>
        <dbReference type="EC" id="6.2.1.3"/>
    </reaction>
    <physiologicalReaction direction="left-to-right" evidence="3">
        <dbReference type="Rhea" id="RHEA:15422"/>
    </physiologicalReaction>
</comment>
<feature type="domain" description="AMP-dependent synthetase/ligase" evidence="4">
    <location>
        <begin position="6"/>
        <end position="69"/>
    </location>
</feature>
<dbReference type="AlphaFoldDB" id="K1SY64"/>
<dbReference type="GO" id="GO:0016020">
    <property type="term" value="C:membrane"/>
    <property type="evidence" value="ECO:0007669"/>
    <property type="project" value="TreeGrafter"/>
</dbReference>
<accession>K1SY64</accession>
<evidence type="ECO:0000259" key="4">
    <source>
        <dbReference type="Pfam" id="PF00501"/>
    </source>
</evidence>
<keyword evidence="5" id="KW-0436">Ligase</keyword>
<keyword evidence="2" id="KW-0067">ATP-binding</keyword>
<dbReference type="EMBL" id="AJWY01007946">
    <property type="protein sequence ID" value="EKC62573.1"/>
    <property type="molecule type" value="Genomic_DNA"/>
</dbReference>
<gene>
    <name evidence="5" type="ORF">LEA_11773</name>
</gene>
<keyword evidence="1" id="KW-0547">Nucleotide-binding</keyword>
<dbReference type="PANTHER" id="PTHR43272:SF33">
    <property type="entry name" value="AMP-BINDING DOMAIN-CONTAINING PROTEIN-RELATED"/>
    <property type="match status" value="1"/>
</dbReference>
<dbReference type="PANTHER" id="PTHR43272">
    <property type="entry name" value="LONG-CHAIN-FATTY-ACID--COA LIGASE"/>
    <property type="match status" value="1"/>
</dbReference>